<evidence type="ECO:0000313" key="3">
    <source>
        <dbReference type="Proteomes" id="UP000810292"/>
    </source>
</evidence>
<comment type="caution">
    <text evidence="2">The sequence shown here is derived from an EMBL/GenBank/DDBJ whole genome shotgun (WGS) entry which is preliminary data.</text>
</comment>
<proteinExistence type="predicted"/>
<evidence type="ECO:0000256" key="1">
    <source>
        <dbReference type="SAM" id="Phobius"/>
    </source>
</evidence>
<sequence>MEERKTENKDVKTKRGIGFWHIAVIALLVLLLSLNIGIFLVYNQLQYIYVPDEIGVYNQEFYKITSQLSDIADGIDNIGNYL</sequence>
<dbReference type="AlphaFoldDB" id="A0A9D9NE35"/>
<dbReference type="Proteomes" id="UP000810292">
    <property type="component" value="Unassembled WGS sequence"/>
</dbReference>
<name>A0A9D9NE35_9SPIO</name>
<keyword evidence="1" id="KW-0812">Transmembrane</keyword>
<accession>A0A9D9NE35</accession>
<dbReference type="EMBL" id="JADIMF010000145">
    <property type="protein sequence ID" value="MBO8469835.1"/>
    <property type="molecule type" value="Genomic_DNA"/>
</dbReference>
<reference evidence="2" key="1">
    <citation type="submission" date="2020-10" db="EMBL/GenBank/DDBJ databases">
        <authorList>
            <person name="Gilroy R."/>
        </authorList>
    </citation>
    <scope>NUCLEOTIDE SEQUENCE</scope>
    <source>
        <strain evidence="2">14700</strain>
    </source>
</reference>
<gene>
    <name evidence="2" type="ORF">IAA72_08640</name>
</gene>
<feature type="transmembrane region" description="Helical" evidence="1">
    <location>
        <begin position="20"/>
        <end position="42"/>
    </location>
</feature>
<keyword evidence="1" id="KW-0472">Membrane</keyword>
<organism evidence="2 3">
    <name type="scientific">Candidatus Ornithospirochaeta stercoravium</name>
    <dbReference type="NCBI Taxonomy" id="2840897"/>
    <lineage>
        <taxon>Bacteria</taxon>
        <taxon>Pseudomonadati</taxon>
        <taxon>Spirochaetota</taxon>
        <taxon>Spirochaetia</taxon>
        <taxon>Spirochaetales</taxon>
        <taxon>Spirochaetaceae</taxon>
        <taxon>Spirochaetaceae incertae sedis</taxon>
        <taxon>Candidatus Ornithospirochaeta</taxon>
    </lineage>
</organism>
<protein>
    <submittedName>
        <fullName evidence="2">Uncharacterized protein</fullName>
    </submittedName>
</protein>
<reference evidence="2" key="2">
    <citation type="journal article" date="2021" name="PeerJ">
        <title>Extensive microbial diversity within the chicken gut microbiome revealed by metagenomics and culture.</title>
        <authorList>
            <person name="Gilroy R."/>
            <person name="Ravi A."/>
            <person name="Getino M."/>
            <person name="Pursley I."/>
            <person name="Horton D.L."/>
            <person name="Alikhan N.F."/>
            <person name="Baker D."/>
            <person name="Gharbi K."/>
            <person name="Hall N."/>
            <person name="Watson M."/>
            <person name="Adriaenssens E.M."/>
            <person name="Foster-Nyarko E."/>
            <person name="Jarju S."/>
            <person name="Secka A."/>
            <person name="Antonio M."/>
            <person name="Oren A."/>
            <person name="Chaudhuri R.R."/>
            <person name="La Ragione R."/>
            <person name="Hildebrand F."/>
            <person name="Pallen M.J."/>
        </authorList>
    </citation>
    <scope>NUCLEOTIDE SEQUENCE</scope>
    <source>
        <strain evidence="2">14700</strain>
    </source>
</reference>
<evidence type="ECO:0000313" key="2">
    <source>
        <dbReference type="EMBL" id="MBO8469835.1"/>
    </source>
</evidence>
<keyword evidence="1" id="KW-1133">Transmembrane helix</keyword>